<evidence type="ECO:0000313" key="2">
    <source>
        <dbReference type="EMBL" id="OUL57594.1"/>
    </source>
</evidence>
<reference evidence="2 3" key="1">
    <citation type="submission" date="2017-02" db="EMBL/GenBank/DDBJ databases">
        <title>Pseudoalteromonas ulvae TC14 Genome.</title>
        <authorList>
            <person name="Molmeret M."/>
        </authorList>
    </citation>
    <scope>NUCLEOTIDE SEQUENCE [LARGE SCALE GENOMIC DNA]</scope>
    <source>
        <strain evidence="2">TC14</strain>
    </source>
</reference>
<dbReference type="InterPro" id="IPR011055">
    <property type="entry name" value="Dup_hybrid_motif"/>
</dbReference>
<keyword evidence="3" id="KW-1185">Reference proteome</keyword>
<dbReference type="Gene3D" id="2.70.70.10">
    <property type="entry name" value="Glucose Permease (Domain IIA)"/>
    <property type="match status" value="1"/>
</dbReference>
<dbReference type="PANTHER" id="PTHR21666:SF291">
    <property type="entry name" value="STAGE II SPORULATION PROTEIN Q"/>
    <property type="match status" value="1"/>
</dbReference>
<comment type="caution">
    <text evidence="2">The sequence shown here is derived from an EMBL/GenBank/DDBJ whole genome shotgun (WGS) entry which is preliminary data.</text>
</comment>
<evidence type="ECO:0000313" key="3">
    <source>
        <dbReference type="Proteomes" id="UP000194841"/>
    </source>
</evidence>
<proteinExistence type="predicted"/>
<dbReference type="Proteomes" id="UP000194841">
    <property type="component" value="Unassembled WGS sequence"/>
</dbReference>
<dbReference type="FunFam" id="2.70.70.10:FF:000006">
    <property type="entry name" value="M23 family peptidase"/>
    <property type="match status" value="1"/>
</dbReference>
<dbReference type="OrthoDB" id="9805070at2"/>
<dbReference type="SUPFAM" id="SSF51261">
    <property type="entry name" value="Duplicated hybrid motif"/>
    <property type="match status" value="1"/>
</dbReference>
<name>A0A244CPR8_PSEDV</name>
<dbReference type="InterPro" id="IPR050570">
    <property type="entry name" value="Cell_wall_metabolism_enzyme"/>
</dbReference>
<evidence type="ECO:0000259" key="1">
    <source>
        <dbReference type="Pfam" id="PF01551"/>
    </source>
</evidence>
<dbReference type="InterPro" id="IPR016047">
    <property type="entry name" value="M23ase_b-sheet_dom"/>
</dbReference>
<feature type="domain" description="M23ase beta-sheet core" evidence="1">
    <location>
        <begin position="202"/>
        <end position="296"/>
    </location>
</feature>
<dbReference type="PANTHER" id="PTHR21666">
    <property type="entry name" value="PEPTIDASE-RELATED"/>
    <property type="match status" value="1"/>
</dbReference>
<dbReference type="EMBL" id="MWPV01000003">
    <property type="protein sequence ID" value="OUL57594.1"/>
    <property type="molecule type" value="Genomic_DNA"/>
</dbReference>
<accession>A0A244CPR8</accession>
<dbReference type="RefSeq" id="WP_086744177.1">
    <property type="nucleotide sequence ID" value="NZ_MWPV01000003.1"/>
</dbReference>
<organism evidence="2 3">
    <name type="scientific">Pseudoalteromonas ulvae</name>
    <dbReference type="NCBI Taxonomy" id="107327"/>
    <lineage>
        <taxon>Bacteria</taxon>
        <taxon>Pseudomonadati</taxon>
        <taxon>Pseudomonadota</taxon>
        <taxon>Gammaproteobacteria</taxon>
        <taxon>Alteromonadales</taxon>
        <taxon>Pseudoalteromonadaceae</taxon>
        <taxon>Pseudoalteromonas</taxon>
    </lineage>
</organism>
<sequence>MKVNQINKVTECRFNKGMALAVLSLAVLSVSVVLNLYQWHHYQSDREHVAASLLKVKLDYQQQQAMMSDLRHKADEHLVSYQVKLAQLHSEVNRLNALGLTLAKVANIPENEYDVLQNMAQGGPVSDQYQSLEAKLGSVLAEIDQIDLALTDQAHKMSLLESVLMNHHIKESSQISGKPVMQGWLSSYYGMRNDPFTGQAAMHKGLDFAGSEGDPVITTGAGVVTWSAERSGYGNLVQIDHGNGISTRYGHNRTLLVKVGDVVEKGQTIAELGNTGRSTGAHVHYEVLNKGIQTNPLRTVYRTRAN</sequence>
<dbReference type="Pfam" id="PF01551">
    <property type="entry name" value="Peptidase_M23"/>
    <property type="match status" value="1"/>
</dbReference>
<protein>
    <recommendedName>
        <fullName evidence="1">M23ase beta-sheet core domain-containing protein</fullName>
    </recommendedName>
</protein>
<dbReference type="CDD" id="cd12797">
    <property type="entry name" value="M23_peptidase"/>
    <property type="match status" value="1"/>
</dbReference>
<dbReference type="GO" id="GO:0004222">
    <property type="term" value="F:metalloendopeptidase activity"/>
    <property type="evidence" value="ECO:0007669"/>
    <property type="project" value="TreeGrafter"/>
</dbReference>
<gene>
    <name evidence="2" type="ORF">B1199_11025</name>
</gene>
<dbReference type="AlphaFoldDB" id="A0A244CPR8"/>